<organism evidence="1 2">
    <name type="scientific">Rosa chinensis</name>
    <name type="common">China rose</name>
    <dbReference type="NCBI Taxonomy" id="74649"/>
    <lineage>
        <taxon>Eukaryota</taxon>
        <taxon>Viridiplantae</taxon>
        <taxon>Streptophyta</taxon>
        <taxon>Embryophyta</taxon>
        <taxon>Tracheophyta</taxon>
        <taxon>Spermatophyta</taxon>
        <taxon>Magnoliopsida</taxon>
        <taxon>eudicotyledons</taxon>
        <taxon>Gunneridae</taxon>
        <taxon>Pentapetalae</taxon>
        <taxon>rosids</taxon>
        <taxon>fabids</taxon>
        <taxon>Rosales</taxon>
        <taxon>Rosaceae</taxon>
        <taxon>Rosoideae</taxon>
        <taxon>Rosoideae incertae sedis</taxon>
        <taxon>Rosa</taxon>
    </lineage>
</organism>
<dbReference type="Proteomes" id="UP000238479">
    <property type="component" value="Chromosome 5"/>
</dbReference>
<gene>
    <name evidence="1" type="ORF">RchiOBHm_Chr5g0082461</name>
</gene>
<proteinExistence type="predicted"/>
<accession>A0A2P6QND5</accession>
<dbReference type="Gramene" id="PRQ35667">
    <property type="protein sequence ID" value="PRQ35667"/>
    <property type="gene ID" value="RchiOBHm_Chr5g0082461"/>
</dbReference>
<dbReference type="AlphaFoldDB" id="A0A2P6QND5"/>
<sequence length="93" mass="10857">MNYSIGDSISLLYARPYLSASRDYANLWWTNVVSLMVLQVERIKWSWNWKKDKVCICFLSVARILCLLLSSSLHTSGPRKQSYVHMNFLLVVK</sequence>
<dbReference type="EMBL" id="PDCK01000043">
    <property type="protein sequence ID" value="PRQ35667.1"/>
    <property type="molecule type" value="Genomic_DNA"/>
</dbReference>
<keyword evidence="2" id="KW-1185">Reference proteome</keyword>
<evidence type="ECO:0000313" key="1">
    <source>
        <dbReference type="EMBL" id="PRQ35667.1"/>
    </source>
</evidence>
<name>A0A2P6QND5_ROSCH</name>
<protein>
    <submittedName>
        <fullName evidence="1">Uncharacterized protein</fullName>
    </submittedName>
</protein>
<comment type="caution">
    <text evidence="1">The sequence shown here is derived from an EMBL/GenBank/DDBJ whole genome shotgun (WGS) entry which is preliminary data.</text>
</comment>
<evidence type="ECO:0000313" key="2">
    <source>
        <dbReference type="Proteomes" id="UP000238479"/>
    </source>
</evidence>
<reference evidence="1 2" key="1">
    <citation type="journal article" date="2018" name="Nat. Genet.">
        <title>The Rosa genome provides new insights in the design of modern roses.</title>
        <authorList>
            <person name="Bendahmane M."/>
        </authorList>
    </citation>
    <scope>NUCLEOTIDE SEQUENCE [LARGE SCALE GENOMIC DNA]</scope>
    <source>
        <strain evidence="2">cv. Old Blush</strain>
    </source>
</reference>